<dbReference type="EMBL" id="CM039433">
    <property type="protein sequence ID" value="KAI4328396.1"/>
    <property type="molecule type" value="Genomic_DNA"/>
</dbReference>
<comment type="caution">
    <text evidence="1">The sequence shown here is derived from an EMBL/GenBank/DDBJ whole genome shotgun (WGS) entry which is preliminary data.</text>
</comment>
<reference evidence="1 2" key="1">
    <citation type="journal article" date="2022" name="DNA Res.">
        <title>Chromosomal-level genome assembly of the orchid tree Bauhinia variegata (Leguminosae; Cercidoideae) supports the allotetraploid origin hypothesis of Bauhinia.</title>
        <authorList>
            <person name="Zhong Y."/>
            <person name="Chen Y."/>
            <person name="Zheng D."/>
            <person name="Pang J."/>
            <person name="Liu Y."/>
            <person name="Luo S."/>
            <person name="Meng S."/>
            <person name="Qian L."/>
            <person name="Wei D."/>
            <person name="Dai S."/>
            <person name="Zhou R."/>
        </authorList>
    </citation>
    <scope>NUCLEOTIDE SEQUENCE [LARGE SCALE GENOMIC DNA]</scope>
    <source>
        <strain evidence="1">BV-YZ2020</strain>
    </source>
</reference>
<sequence length="524" mass="56615">METKEAEEIGHNKSVQMHFFDILQQDQKQEEAPSKAKGTATDDEENTEESELVSLSLGLTSNDLSPSKEGKKNRNGEGKNLDEGLALGLDIRFKPSSAEVEAANMPSPASSFEEEVKELQEPTEIWPPSKVLQTLRTGDNNIEASPQNQLKKTRVSIRARCDTQTMNDGCHWRKYGQKIAKGNPCPRAYYRCTVSPTCPVRKQVQRCAEDMSILITTYEGTHNHPLPLSATAMASTTSAAASMLQSPSLTSQPGLIVNSMAAPIISSTTANNLNFTSQISRPQQCHFPNSSISTSNSHPTITLDLTAPPPTSSRFGRFTSMPRYSSSSTSLSFSSSSFSGLQPNIPQSPWSTPAGYFNYGNQLTHNGNQSLSLLNTGKQPLFQSHYIHQPNYMSTTSHGISHQQPLPETIAAATNAITRDPKFQSALAAALTTYVSNGAAGGRVSETPALNMKLGDDMSYRKSTVYASGPKGTNFESPRQLNLSSSSVNAQQGNLVLFPTSLPSPQASKSASGSSSNRSNQLLQ</sequence>
<dbReference type="Proteomes" id="UP000828941">
    <property type="component" value="Chromosome 8"/>
</dbReference>
<protein>
    <submittedName>
        <fullName evidence="1">Uncharacterized protein</fullName>
    </submittedName>
</protein>
<name>A0ACB9MZJ1_BAUVA</name>
<keyword evidence="2" id="KW-1185">Reference proteome</keyword>
<evidence type="ECO:0000313" key="1">
    <source>
        <dbReference type="EMBL" id="KAI4328396.1"/>
    </source>
</evidence>
<accession>A0ACB9MZJ1</accession>
<evidence type="ECO:0000313" key="2">
    <source>
        <dbReference type="Proteomes" id="UP000828941"/>
    </source>
</evidence>
<gene>
    <name evidence="1" type="ORF">L6164_020753</name>
</gene>
<organism evidence="1 2">
    <name type="scientific">Bauhinia variegata</name>
    <name type="common">Purple orchid tree</name>
    <name type="synonym">Phanera variegata</name>
    <dbReference type="NCBI Taxonomy" id="167791"/>
    <lineage>
        <taxon>Eukaryota</taxon>
        <taxon>Viridiplantae</taxon>
        <taxon>Streptophyta</taxon>
        <taxon>Embryophyta</taxon>
        <taxon>Tracheophyta</taxon>
        <taxon>Spermatophyta</taxon>
        <taxon>Magnoliopsida</taxon>
        <taxon>eudicotyledons</taxon>
        <taxon>Gunneridae</taxon>
        <taxon>Pentapetalae</taxon>
        <taxon>rosids</taxon>
        <taxon>fabids</taxon>
        <taxon>Fabales</taxon>
        <taxon>Fabaceae</taxon>
        <taxon>Cercidoideae</taxon>
        <taxon>Cercideae</taxon>
        <taxon>Bauhiniinae</taxon>
        <taxon>Bauhinia</taxon>
    </lineage>
</organism>
<proteinExistence type="predicted"/>